<dbReference type="InterPro" id="IPR029787">
    <property type="entry name" value="Nucleotide_cyclase"/>
</dbReference>
<dbReference type="InterPro" id="IPR043128">
    <property type="entry name" value="Rev_trsase/Diguanyl_cyclase"/>
</dbReference>
<feature type="transmembrane region" description="Helical" evidence="1">
    <location>
        <begin position="163"/>
        <end position="185"/>
    </location>
</feature>
<evidence type="ECO:0008006" key="6">
    <source>
        <dbReference type="Google" id="ProtNLM"/>
    </source>
</evidence>
<dbReference type="SMART" id="SM00052">
    <property type="entry name" value="EAL"/>
    <property type="match status" value="1"/>
</dbReference>
<dbReference type="Gene3D" id="3.20.20.450">
    <property type="entry name" value="EAL domain"/>
    <property type="match status" value="1"/>
</dbReference>
<dbReference type="EMBL" id="PIPL01000001">
    <property type="protein sequence ID" value="RUO26844.1"/>
    <property type="molecule type" value="Genomic_DNA"/>
</dbReference>
<feature type="transmembrane region" description="Helical" evidence="1">
    <location>
        <begin position="253"/>
        <end position="273"/>
    </location>
</feature>
<keyword evidence="1" id="KW-1133">Transmembrane helix</keyword>
<dbReference type="PANTHER" id="PTHR33121">
    <property type="entry name" value="CYCLIC DI-GMP PHOSPHODIESTERASE PDEF"/>
    <property type="match status" value="1"/>
</dbReference>
<feature type="transmembrane region" description="Helical" evidence="1">
    <location>
        <begin position="229"/>
        <end position="246"/>
    </location>
</feature>
<dbReference type="Gene3D" id="3.30.70.270">
    <property type="match status" value="1"/>
</dbReference>
<dbReference type="AlphaFoldDB" id="A0A432W9P4"/>
<dbReference type="InterPro" id="IPR000160">
    <property type="entry name" value="GGDEF_dom"/>
</dbReference>
<feature type="transmembrane region" description="Helical" evidence="1">
    <location>
        <begin position="128"/>
        <end position="151"/>
    </location>
</feature>
<keyword evidence="5" id="KW-1185">Reference proteome</keyword>
<evidence type="ECO:0000259" key="3">
    <source>
        <dbReference type="PROSITE" id="PS50887"/>
    </source>
</evidence>
<proteinExistence type="predicted"/>
<dbReference type="RefSeq" id="WP_126803658.1">
    <property type="nucleotide sequence ID" value="NZ_PIPL01000001.1"/>
</dbReference>
<feature type="transmembrane region" description="Helical" evidence="1">
    <location>
        <begin position="50"/>
        <end position="79"/>
    </location>
</feature>
<protein>
    <recommendedName>
        <fullName evidence="6">EAL domain-containing protein</fullName>
    </recommendedName>
</protein>
<dbReference type="SUPFAM" id="SSF55073">
    <property type="entry name" value="Nucleotide cyclase"/>
    <property type="match status" value="1"/>
</dbReference>
<accession>A0A432W9P4</accession>
<dbReference type="InterPro" id="IPR035919">
    <property type="entry name" value="EAL_sf"/>
</dbReference>
<feature type="domain" description="EAL" evidence="2">
    <location>
        <begin position="490"/>
        <end position="745"/>
    </location>
</feature>
<feature type="domain" description="GGDEF" evidence="3">
    <location>
        <begin position="360"/>
        <end position="480"/>
    </location>
</feature>
<comment type="caution">
    <text evidence="4">The sequence shown here is derived from an EMBL/GenBank/DDBJ whole genome shotgun (WGS) entry which is preliminary data.</text>
</comment>
<keyword evidence="1" id="KW-0472">Membrane</keyword>
<dbReference type="InterPro" id="IPR001633">
    <property type="entry name" value="EAL_dom"/>
</dbReference>
<feature type="transmembrane region" description="Helical" evidence="1">
    <location>
        <begin position="85"/>
        <end position="107"/>
    </location>
</feature>
<evidence type="ECO:0000256" key="1">
    <source>
        <dbReference type="SAM" id="Phobius"/>
    </source>
</evidence>
<feature type="transmembrane region" description="Helical" evidence="1">
    <location>
        <begin position="285"/>
        <end position="305"/>
    </location>
</feature>
<dbReference type="PROSITE" id="PS50883">
    <property type="entry name" value="EAL"/>
    <property type="match status" value="1"/>
</dbReference>
<dbReference type="GO" id="GO:0071111">
    <property type="term" value="F:cyclic-guanylate-specific phosphodiesterase activity"/>
    <property type="evidence" value="ECO:0007669"/>
    <property type="project" value="InterPro"/>
</dbReference>
<dbReference type="OrthoDB" id="9816034at2"/>
<name>A0A432W9P4_9GAMM</name>
<sequence>MQTNTAVLFRPYLNIPLWQWLFLIATTLGLSAASRLLTVSEVEFSAIWPASGIFLGAVLALGKRSLWVLLPSMLIWSIALQKEPWLLALTGAVGLAIGSCVASYLISSGKHSAAKQGTLSPLHYLPNLYFKGAIIGSGISSLIGAAGYALAVPTATDFQLQNIWLVYWILEALGVILFAPLFFLVLHRPQLSLQGLKKDFSRHRFMIWGSIVILVIVASVVLGQIGNNRYAHVLALALFPLVYWFATEGSSPSLDFIIPSFAIIFVVFSIHQWAGRPPIDDITDLLRVLLQVGILVVMAQIVANINHQRHILLERFRRQAYQDYRTGLANDRGLYEAIENTLQQHHNGSHWLAYISLTDMHIIKELLAMDGAITIESVLTQQLQQFAHDNAVIARLSEGRYVVLLPNVTKAQACDTIQHIYHALSRPVDEAGMSTDLRIAIGVTPVNGQLHSAQQYISVAVQALKQAQQKTVSIQWVADPKASAANHYTLLHRFGLLKEAIEKNQLELFAQEIRGIKKNHEGISFEVLVRMRDENKELLSPAYFIPAAEAFGLMPALDRWVIKHSLGFLAANRKRLRHIQKCAINLSGASLSDPELANYIARQLTNFSIPAHKITFEITETEAIRSKQRATEFIIAIHQLGCRVSLDDFGTGLASFEYLRQFRFDELKIDGVFIRQLAENNVDESIVNAICQVAATMQLKTVAEFVEDAELCEKLARLGVDYAQGYGISKPKPLRELFLNVETAEVPARY</sequence>
<dbReference type="Pfam" id="PF00990">
    <property type="entry name" value="GGDEF"/>
    <property type="match status" value="1"/>
</dbReference>
<feature type="transmembrane region" description="Helical" evidence="1">
    <location>
        <begin position="17"/>
        <end position="38"/>
    </location>
</feature>
<dbReference type="Pfam" id="PF00563">
    <property type="entry name" value="EAL"/>
    <property type="match status" value="1"/>
</dbReference>
<keyword evidence="1" id="KW-0812">Transmembrane</keyword>
<dbReference type="SMART" id="SM00267">
    <property type="entry name" value="GGDEF"/>
    <property type="match status" value="1"/>
</dbReference>
<evidence type="ECO:0000313" key="4">
    <source>
        <dbReference type="EMBL" id="RUO26844.1"/>
    </source>
</evidence>
<dbReference type="SUPFAM" id="SSF141868">
    <property type="entry name" value="EAL domain-like"/>
    <property type="match status" value="1"/>
</dbReference>
<dbReference type="PROSITE" id="PS50887">
    <property type="entry name" value="GGDEF"/>
    <property type="match status" value="1"/>
</dbReference>
<reference evidence="4 5" key="1">
    <citation type="journal article" date="2011" name="Front. Microbiol.">
        <title>Genomic signatures of strain selection and enhancement in Bacillus atrophaeus var. globigii, a historical biowarfare simulant.</title>
        <authorList>
            <person name="Gibbons H.S."/>
            <person name="Broomall S.M."/>
            <person name="McNew L.A."/>
            <person name="Daligault H."/>
            <person name="Chapman C."/>
            <person name="Bruce D."/>
            <person name="Karavis M."/>
            <person name="Krepps M."/>
            <person name="McGregor P.A."/>
            <person name="Hong C."/>
            <person name="Park K.H."/>
            <person name="Akmal A."/>
            <person name="Feldman A."/>
            <person name="Lin J.S."/>
            <person name="Chang W.E."/>
            <person name="Higgs B.W."/>
            <person name="Demirev P."/>
            <person name="Lindquist J."/>
            <person name="Liem A."/>
            <person name="Fochler E."/>
            <person name="Read T.D."/>
            <person name="Tapia R."/>
            <person name="Johnson S."/>
            <person name="Bishop-Lilly K.A."/>
            <person name="Detter C."/>
            <person name="Han C."/>
            <person name="Sozhamannan S."/>
            <person name="Rosenzweig C.N."/>
            <person name="Skowronski E.W."/>
        </authorList>
    </citation>
    <scope>NUCLEOTIDE SEQUENCE [LARGE SCALE GENOMIC DNA]</scope>
    <source>
        <strain evidence="4 5">MLST1</strain>
    </source>
</reference>
<organism evidence="4 5">
    <name type="scientific">Aliidiomarina minuta</name>
    <dbReference type="NCBI Taxonomy" id="880057"/>
    <lineage>
        <taxon>Bacteria</taxon>
        <taxon>Pseudomonadati</taxon>
        <taxon>Pseudomonadota</taxon>
        <taxon>Gammaproteobacteria</taxon>
        <taxon>Alteromonadales</taxon>
        <taxon>Idiomarinaceae</taxon>
        <taxon>Aliidiomarina</taxon>
    </lineage>
</organism>
<dbReference type="PANTHER" id="PTHR33121:SF23">
    <property type="entry name" value="CYCLIC DI-GMP PHOSPHODIESTERASE PDEB"/>
    <property type="match status" value="1"/>
</dbReference>
<dbReference type="Proteomes" id="UP000288293">
    <property type="component" value="Unassembled WGS sequence"/>
</dbReference>
<dbReference type="InterPro" id="IPR050706">
    <property type="entry name" value="Cyclic-di-GMP_PDE-like"/>
</dbReference>
<evidence type="ECO:0000259" key="2">
    <source>
        <dbReference type="PROSITE" id="PS50883"/>
    </source>
</evidence>
<evidence type="ECO:0000313" key="5">
    <source>
        <dbReference type="Proteomes" id="UP000288293"/>
    </source>
</evidence>
<dbReference type="CDD" id="cd01948">
    <property type="entry name" value="EAL"/>
    <property type="match status" value="1"/>
</dbReference>
<gene>
    <name evidence="4" type="ORF">CWE09_09180</name>
</gene>
<feature type="transmembrane region" description="Helical" evidence="1">
    <location>
        <begin position="205"/>
        <end position="223"/>
    </location>
</feature>